<dbReference type="EMBL" id="RBXB01000002">
    <property type="protein sequence ID" value="RKS98245.1"/>
    <property type="molecule type" value="Genomic_DNA"/>
</dbReference>
<dbReference type="RefSeq" id="WP_121461955.1">
    <property type="nucleotide sequence ID" value="NZ_RBXB01000002.1"/>
</dbReference>
<organism evidence="1 2">
    <name type="scientific">Chryseobacterium defluvii</name>
    <dbReference type="NCBI Taxonomy" id="160396"/>
    <lineage>
        <taxon>Bacteria</taxon>
        <taxon>Pseudomonadati</taxon>
        <taxon>Bacteroidota</taxon>
        <taxon>Flavobacteriia</taxon>
        <taxon>Flavobacteriales</taxon>
        <taxon>Weeksellaceae</taxon>
        <taxon>Chryseobacterium group</taxon>
        <taxon>Chryseobacterium</taxon>
    </lineage>
</organism>
<protein>
    <submittedName>
        <fullName evidence="1">Uncharacterized protein</fullName>
    </submittedName>
</protein>
<keyword evidence="2" id="KW-1185">Reference proteome</keyword>
<dbReference type="OrthoDB" id="9877737at2"/>
<sequence length="76" mass="8824">MEAITWYNKNFRFVYTPKSDISDLTGWKRFLIGAGAIQNYVGDKNAETVLKSAQNMKTDKKILKFRKCGKIEIYVK</sequence>
<evidence type="ECO:0000313" key="2">
    <source>
        <dbReference type="Proteomes" id="UP000272428"/>
    </source>
</evidence>
<comment type="caution">
    <text evidence="1">The sequence shown here is derived from an EMBL/GenBank/DDBJ whole genome shotgun (WGS) entry which is preliminary data.</text>
</comment>
<proteinExistence type="predicted"/>
<name>A0A495SE14_9FLAO</name>
<dbReference type="AlphaFoldDB" id="A0A495SE14"/>
<reference evidence="1 2" key="1">
    <citation type="submission" date="2018-10" db="EMBL/GenBank/DDBJ databases">
        <title>Genomic Encyclopedia of Archaeal and Bacterial Type Strains, Phase II (KMG-II): from individual species to whole genera.</title>
        <authorList>
            <person name="Goeker M."/>
        </authorList>
    </citation>
    <scope>NUCLEOTIDE SEQUENCE [LARGE SCALE GENOMIC DNA]</scope>
    <source>
        <strain evidence="1 2">DSM 14219</strain>
    </source>
</reference>
<gene>
    <name evidence="1" type="ORF">BCF58_2386</name>
</gene>
<evidence type="ECO:0000313" key="1">
    <source>
        <dbReference type="EMBL" id="RKS98245.1"/>
    </source>
</evidence>
<accession>A0A495SE14</accession>
<dbReference type="Proteomes" id="UP000272428">
    <property type="component" value="Unassembled WGS sequence"/>
</dbReference>